<protein>
    <submittedName>
        <fullName evidence="2">Uncharacterized protein</fullName>
    </submittedName>
</protein>
<feature type="region of interest" description="Disordered" evidence="1">
    <location>
        <begin position="29"/>
        <end position="48"/>
    </location>
</feature>
<name>A0A645I9I4_9ZZZZ</name>
<proteinExistence type="predicted"/>
<sequence>MNNEDKNWNVNLNSIFGGLNRIFNVAENTAEKDSSEGNIHGDIPPDPGEKLAGKYEFDIKMGTDGSEGFEEEG</sequence>
<evidence type="ECO:0000313" key="2">
    <source>
        <dbReference type="EMBL" id="MPN44083.1"/>
    </source>
</evidence>
<organism evidence="2">
    <name type="scientific">bioreactor metagenome</name>
    <dbReference type="NCBI Taxonomy" id="1076179"/>
    <lineage>
        <taxon>unclassified sequences</taxon>
        <taxon>metagenomes</taxon>
        <taxon>ecological metagenomes</taxon>
    </lineage>
</organism>
<comment type="caution">
    <text evidence="2">The sequence shown here is derived from an EMBL/GenBank/DDBJ whole genome shotgun (WGS) entry which is preliminary data.</text>
</comment>
<accession>A0A645I9I4</accession>
<evidence type="ECO:0000256" key="1">
    <source>
        <dbReference type="SAM" id="MobiDB-lite"/>
    </source>
</evidence>
<dbReference type="EMBL" id="VSSQ01102933">
    <property type="protein sequence ID" value="MPN44083.1"/>
    <property type="molecule type" value="Genomic_DNA"/>
</dbReference>
<dbReference type="AlphaFoldDB" id="A0A645I9I4"/>
<reference evidence="2" key="1">
    <citation type="submission" date="2019-08" db="EMBL/GenBank/DDBJ databases">
        <authorList>
            <person name="Kucharzyk K."/>
            <person name="Murdoch R.W."/>
            <person name="Higgins S."/>
            <person name="Loffler F."/>
        </authorList>
    </citation>
    <scope>NUCLEOTIDE SEQUENCE</scope>
</reference>
<gene>
    <name evidence="2" type="ORF">SDC9_191644</name>
</gene>